<dbReference type="GO" id="GO:0006508">
    <property type="term" value="P:proteolysis"/>
    <property type="evidence" value="ECO:0007669"/>
    <property type="project" value="InterPro"/>
</dbReference>
<keyword evidence="3" id="KW-1185">Reference proteome</keyword>
<dbReference type="AlphaFoldDB" id="C8XD93"/>
<dbReference type="Gene3D" id="3.30.2290.10">
    <property type="entry name" value="PmbA/TldD superfamily"/>
    <property type="match status" value="1"/>
</dbReference>
<gene>
    <name evidence="2" type="ordered locus">Namu_5317</name>
</gene>
<dbReference type="SUPFAM" id="SSF111283">
    <property type="entry name" value="Putative modulator of DNA gyrase, PmbA/TldD"/>
    <property type="match status" value="1"/>
</dbReference>
<evidence type="ECO:0000313" key="3">
    <source>
        <dbReference type="Proteomes" id="UP000002218"/>
    </source>
</evidence>
<dbReference type="HOGENOM" id="CLU_046126_0_0_11"/>
<dbReference type="KEGG" id="nml:Namu_5317"/>
<proteinExistence type="predicted"/>
<dbReference type="PANTHER" id="PTHR43666:SF1">
    <property type="entry name" value="CONSERVED PROTEIN"/>
    <property type="match status" value="1"/>
</dbReference>
<dbReference type="RefSeq" id="WP_015750387.1">
    <property type="nucleotide sequence ID" value="NC_013235.1"/>
</dbReference>
<dbReference type="eggNOG" id="COG0312">
    <property type="taxonomic scope" value="Bacteria"/>
</dbReference>
<feature type="domain" description="Metalloprotease TldD/E C-terminal" evidence="1">
    <location>
        <begin position="232"/>
        <end position="465"/>
    </location>
</feature>
<dbReference type="InterPro" id="IPR036059">
    <property type="entry name" value="TldD/PmbA_sf"/>
</dbReference>
<organism evidence="2 3">
    <name type="scientific">Nakamurella multipartita (strain ATCC 700099 / DSM 44233 / CIP 104796 / JCM 9543 / NBRC 105858 / Y-104)</name>
    <name type="common">Microsphaera multipartita</name>
    <dbReference type="NCBI Taxonomy" id="479431"/>
    <lineage>
        <taxon>Bacteria</taxon>
        <taxon>Bacillati</taxon>
        <taxon>Actinomycetota</taxon>
        <taxon>Actinomycetes</taxon>
        <taxon>Nakamurellales</taxon>
        <taxon>Nakamurellaceae</taxon>
        <taxon>Nakamurella</taxon>
    </lineage>
</organism>
<dbReference type="EMBL" id="CP001737">
    <property type="protein sequence ID" value="ACV81583.1"/>
    <property type="molecule type" value="Genomic_DNA"/>
</dbReference>
<dbReference type="GO" id="GO:0008237">
    <property type="term" value="F:metallopeptidase activity"/>
    <property type="evidence" value="ECO:0007669"/>
    <property type="project" value="InterPro"/>
</dbReference>
<sequence length="471" mass="49215">MSGGAGGLLTPPQIIEVALAASRADGCIVVVNGSTSANIRWANNTVTTNGVAQDLSWFVVSVVGGAAATVAGSASDAASAEAVRAVVAAAHEAAVAASRLGPARDAQPLIEPTGGAPADFDDEPVDTSFAVFDTLLTGLVDAFAAARSDGRVLYGFVDHTVTTTYLGSSTGLRRRWVQPTGTLEVNAKSADLRRSAWAGVSTPDFRDVELDRVLAPLVARLDWAKRSIDLPPGRYRTVLPPTAVADLMIYLAWSSGAREAHEGRSAFAAPGGGTRSGERLTDLGLTMFSDPDQPGLAAAPFVVAGHSSDDVSVFDNGAPIGRHEFVRDGVIGSLLHTRGSAAEFGEPFTPSSDNLVLTGGQADRDIDALVADVDRGLLLTSQWYIREVDPATLLLTGLTRDGVFLVEQGEVVGAVNNFRFNMSPLDILRQAADVGASVPTLSREWADWFTRTAMPPITVDGFNMSSVSPAT</sequence>
<dbReference type="PANTHER" id="PTHR43666">
    <property type="entry name" value="TLDD PROTEIN"/>
    <property type="match status" value="1"/>
</dbReference>
<name>C8XD93_NAKMY</name>
<dbReference type="STRING" id="479431.Namu_5317"/>
<evidence type="ECO:0000313" key="2">
    <source>
        <dbReference type="EMBL" id="ACV81583.1"/>
    </source>
</evidence>
<dbReference type="Pfam" id="PF19289">
    <property type="entry name" value="PmbA_TldD_3rd"/>
    <property type="match status" value="1"/>
</dbReference>
<evidence type="ECO:0000259" key="1">
    <source>
        <dbReference type="Pfam" id="PF19289"/>
    </source>
</evidence>
<dbReference type="InterPro" id="IPR045569">
    <property type="entry name" value="Metalloprtase-TldD/E_C"/>
</dbReference>
<dbReference type="Proteomes" id="UP000002218">
    <property type="component" value="Chromosome"/>
</dbReference>
<dbReference type="InterPro" id="IPR035068">
    <property type="entry name" value="TldD/PmbA_N"/>
</dbReference>
<accession>C8XD93</accession>
<protein>
    <submittedName>
        <fullName evidence="2">Peptidase U62 modulator of DNA gyrase</fullName>
    </submittedName>
</protein>
<reference evidence="2 3" key="2">
    <citation type="journal article" date="2010" name="Stand. Genomic Sci.">
        <title>Complete genome sequence of Nakamurella multipartita type strain (Y-104).</title>
        <authorList>
            <person name="Tice H."/>
            <person name="Mayilraj S."/>
            <person name="Sims D."/>
            <person name="Lapidus A."/>
            <person name="Nolan M."/>
            <person name="Lucas S."/>
            <person name="Glavina Del Rio T."/>
            <person name="Copeland A."/>
            <person name="Cheng J.F."/>
            <person name="Meincke L."/>
            <person name="Bruce D."/>
            <person name="Goodwin L."/>
            <person name="Pitluck S."/>
            <person name="Ivanova N."/>
            <person name="Mavromatis K."/>
            <person name="Ovchinnikova G."/>
            <person name="Pati A."/>
            <person name="Chen A."/>
            <person name="Palaniappan K."/>
            <person name="Land M."/>
            <person name="Hauser L."/>
            <person name="Chang Y.J."/>
            <person name="Jeffries C.D."/>
            <person name="Detter J.C."/>
            <person name="Brettin T."/>
            <person name="Rohde M."/>
            <person name="Goker M."/>
            <person name="Bristow J."/>
            <person name="Eisen J.A."/>
            <person name="Markowitz V."/>
            <person name="Hugenholtz P."/>
            <person name="Kyrpides N.C."/>
            <person name="Klenk H.P."/>
            <person name="Chen F."/>
        </authorList>
    </citation>
    <scope>NUCLEOTIDE SEQUENCE [LARGE SCALE GENOMIC DNA]</scope>
    <source>
        <strain evidence="3">ATCC 700099 / DSM 44233 / CIP 104796 / JCM 9543 / NBRC 105858 / Y-104</strain>
    </source>
</reference>
<dbReference type="InParanoid" id="C8XD93"/>
<reference evidence="3" key="1">
    <citation type="submission" date="2009-09" db="EMBL/GenBank/DDBJ databases">
        <title>The complete genome of Nakamurella multipartita DSM 44233.</title>
        <authorList>
            <consortium name="US DOE Joint Genome Institute (JGI-PGF)"/>
            <person name="Lucas S."/>
            <person name="Copeland A."/>
            <person name="Lapidus A."/>
            <person name="Glavina del Rio T."/>
            <person name="Dalin E."/>
            <person name="Tice H."/>
            <person name="Bruce D."/>
            <person name="Goodwin L."/>
            <person name="Pitluck S."/>
            <person name="Kyrpides N."/>
            <person name="Mavromatis K."/>
            <person name="Ivanova N."/>
            <person name="Ovchinnikova G."/>
            <person name="Sims D."/>
            <person name="Meincke L."/>
            <person name="Brettin T."/>
            <person name="Detter J.C."/>
            <person name="Han C."/>
            <person name="Larimer F."/>
            <person name="Land M."/>
            <person name="Hauser L."/>
            <person name="Markowitz V."/>
            <person name="Cheng J.-F."/>
            <person name="Hugenholtz P."/>
            <person name="Woyke T."/>
            <person name="Wu D."/>
            <person name="Klenk H.-P."/>
            <person name="Eisen J.A."/>
        </authorList>
    </citation>
    <scope>NUCLEOTIDE SEQUENCE [LARGE SCALE GENOMIC DNA]</scope>
    <source>
        <strain evidence="3">ATCC 700099 / DSM 44233 / CIP 104796 / JCM 9543 / NBRC 105858 / Y-104</strain>
    </source>
</reference>